<dbReference type="InterPro" id="IPR023198">
    <property type="entry name" value="PGP-like_dom2"/>
</dbReference>
<organism evidence="1 2">
    <name type="scientific">Microvirga guangxiensis</name>
    <dbReference type="NCBI Taxonomy" id="549386"/>
    <lineage>
        <taxon>Bacteria</taxon>
        <taxon>Pseudomonadati</taxon>
        <taxon>Pseudomonadota</taxon>
        <taxon>Alphaproteobacteria</taxon>
        <taxon>Hyphomicrobiales</taxon>
        <taxon>Methylobacteriaceae</taxon>
        <taxon>Microvirga</taxon>
    </lineage>
</organism>
<dbReference type="InterPro" id="IPR051806">
    <property type="entry name" value="HAD-like_SPP"/>
</dbReference>
<dbReference type="RefSeq" id="WP_091138133.1">
    <property type="nucleotide sequence ID" value="NZ_FMVJ01000013.1"/>
</dbReference>
<gene>
    <name evidence="1" type="ORF">SAMN02927923_03803</name>
</gene>
<dbReference type="EMBL" id="FMVJ01000013">
    <property type="protein sequence ID" value="SCZ06429.1"/>
    <property type="molecule type" value="Genomic_DNA"/>
</dbReference>
<name>A0A1G5L2K8_9HYPH</name>
<dbReference type="Proteomes" id="UP000199569">
    <property type="component" value="Unassembled WGS sequence"/>
</dbReference>
<protein>
    <submittedName>
        <fullName evidence="1">Sugar-phosphatase</fullName>
    </submittedName>
</protein>
<dbReference type="InterPro" id="IPR036412">
    <property type="entry name" value="HAD-like_sf"/>
</dbReference>
<evidence type="ECO:0000313" key="1">
    <source>
        <dbReference type="EMBL" id="SCZ06429.1"/>
    </source>
</evidence>
<dbReference type="AlphaFoldDB" id="A0A1G5L2K8"/>
<dbReference type="InterPro" id="IPR023214">
    <property type="entry name" value="HAD_sf"/>
</dbReference>
<dbReference type="NCBIfam" id="TIGR01549">
    <property type="entry name" value="HAD-SF-IA-v1"/>
    <property type="match status" value="1"/>
</dbReference>
<dbReference type="OrthoDB" id="9800058at2"/>
<dbReference type="SFLD" id="SFLDG01129">
    <property type="entry name" value="C1.5:_HAD__Beta-PGM__Phosphata"/>
    <property type="match status" value="1"/>
</dbReference>
<dbReference type="SUPFAM" id="SSF56784">
    <property type="entry name" value="HAD-like"/>
    <property type="match status" value="1"/>
</dbReference>
<dbReference type="PANTHER" id="PTHR43481:SF4">
    <property type="entry name" value="GLYCEROL-1-PHOSPHATE PHOSPHOHYDROLASE 1-RELATED"/>
    <property type="match status" value="1"/>
</dbReference>
<evidence type="ECO:0000313" key="2">
    <source>
        <dbReference type="Proteomes" id="UP000199569"/>
    </source>
</evidence>
<dbReference type="NCBIfam" id="TIGR01509">
    <property type="entry name" value="HAD-SF-IA-v3"/>
    <property type="match status" value="1"/>
</dbReference>
<dbReference type="SFLD" id="SFLDS00003">
    <property type="entry name" value="Haloacid_Dehalogenase"/>
    <property type="match status" value="1"/>
</dbReference>
<reference evidence="2" key="1">
    <citation type="submission" date="2016-10" db="EMBL/GenBank/DDBJ databases">
        <authorList>
            <person name="Varghese N."/>
            <person name="Submissions S."/>
        </authorList>
    </citation>
    <scope>NUCLEOTIDE SEQUENCE [LARGE SCALE GENOMIC DNA]</scope>
    <source>
        <strain evidence="2">CGMCC 1.7666</strain>
    </source>
</reference>
<dbReference type="Gene3D" id="1.10.150.240">
    <property type="entry name" value="Putative phosphatase, domain 2"/>
    <property type="match status" value="1"/>
</dbReference>
<sequence length="207" mass="22119">MSQLRFHDQSYAAFLFDMDGTLLDSTAVIEQIWRTWAARHGIDHIPLLAAAHGVRLEDTIRQFGPAGINIDAEAELLLQEEMDNVDGIVPIDGIGPLLASLDPASWAIVTSASRELAHVRLRAIGLPLPAVMICAEDVARGKPDPEGYLKAADLLGVSIDECLVFEDAPAGVAAAKAAGAHVAIVGDRVPASEGTHVLRDYREIMLA</sequence>
<dbReference type="GO" id="GO:0050308">
    <property type="term" value="F:sugar-phosphatase activity"/>
    <property type="evidence" value="ECO:0007669"/>
    <property type="project" value="TreeGrafter"/>
</dbReference>
<proteinExistence type="predicted"/>
<accession>A0A1G5L2K8</accession>
<dbReference type="PANTHER" id="PTHR43481">
    <property type="entry name" value="FRUCTOSE-1-PHOSPHATE PHOSPHATASE"/>
    <property type="match status" value="1"/>
</dbReference>
<dbReference type="STRING" id="549386.SAMN02927923_03803"/>
<dbReference type="InterPro" id="IPR006439">
    <property type="entry name" value="HAD-SF_hydro_IA"/>
</dbReference>
<dbReference type="Pfam" id="PF00702">
    <property type="entry name" value="Hydrolase"/>
    <property type="match status" value="1"/>
</dbReference>
<dbReference type="Gene3D" id="3.40.50.1000">
    <property type="entry name" value="HAD superfamily/HAD-like"/>
    <property type="match status" value="1"/>
</dbReference>
<keyword evidence="2" id="KW-1185">Reference proteome</keyword>